<name>B7JZ75_RIPO1</name>
<protein>
    <submittedName>
        <fullName evidence="1">Uncharacterized protein</fullName>
    </submittedName>
</protein>
<organism evidence="1 2">
    <name type="scientific">Rippkaea orientalis (strain PCC 8801 / RF-1)</name>
    <name type="common">Cyanothece sp. (strain PCC 8801)</name>
    <dbReference type="NCBI Taxonomy" id="41431"/>
    <lineage>
        <taxon>Bacteria</taxon>
        <taxon>Bacillati</taxon>
        <taxon>Cyanobacteriota</taxon>
        <taxon>Cyanophyceae</taxon>
        <taxon>Oscillatoriophycideae</taxon>
        <taxon>Chroococcales</taxon>
        <taxon>Aphanothecaceae</taxon>
        <taxon>Rippkaea</taxon>
        <taxon>Rippkaea orientalis</taxon>
    </lineage>
</organism>
<gene>
    <name evidence="1" type="ordered locus">PCC8801_3315</name>
</gene>
<dbReference type="eggNOG" id="ENOG5031W4S">
    <property type="taxonomic scope" value="Bacteria"/>
</dbReference>
<dbReference type="RefSeq" id="WP_012596547.1">
    <property type="nucleotide sequence ID" value="NC_011726.1"/>
</dbReference>
<dbReference type="EMBL" id="CP001287">
    <property type="protein sequence ID" value="ACK67286.1"/>
    <property type="molecule type" value="Genomic_DNA"/>
</dbReference>
<dbReference type="AlphaFoldDB" id="B7JZ75"/>
<evidence type="ECO:0000313" key="1">
    <source>
        <dbReference type="EMBL" id="ACK67286.1"/>
    </source>
</evidence>
<dbReference type="HOGENOM" id="CLU_2823922_0_0_3"/>
<proteinExistence type="predicted"/>
<dbReference type="Proteomes" id="UP000008204">
    <property type="component" value="Chromosome"/>
</dbReference>
<dbReference type="OrthoDB" id="583041at2"/>
<keyword evidence="2" id="KW-1185">Reference proteome</keyword>
<dbReference type="KEGG" id="cyp:PCC8801_3315"/>
<reference evidence="2" key="1">
    <citation type="journal article" date="2011" name="MBio">
        <title>Novel metabolic attributes of the genus Cyanothece, comprising a group of unicellular nitrogen-fixing Cyanobacteria.</title>
        <authorList>
            <person name="Bandyopadhyay A."/>
            <person name="Elvitigala T."/>
            <person name="Welsh E."/>
            <person name="Stockel J."/>
            <person name="Liberton M."/>
            <person name="Min H."/>
            <person name="Sherman L.A."/>
            <person name="Pakrasi H.B."/>
        </authorList>
    </citation>
    <scope>NUCLEOTIDE SEQUENCE [LARGE SCALE GENOMIC DNA]</scope>
    <source>
        <strain evidence="2">PCC 8801</strain>
    </source>
</reference>
<accession>B7JZ75</accession>
<evidence type="ECO:0000313" key="2">
    <source>
        <dbReference type="Proteomes" id="UP000008204"/>
    </source>
</evidence>
<sequence>MRAIQVFGDLGVWETLALDSCPECGTKGLNLQNQSELAAILTCPLCRAQYWMSPIRRKGAYKLNVE</sequence>